<dbReference type="Proteomes" id="UP000639338">
    <property type="component" value="Unassembled WGS sequence"/>
</dbReference>
<evidence type="ECO:0000313" key="2">
    <source>
        <dbReference type="EMBL" id="KAF7990082.1"/>
    </source>
</evidence>
<keyword evidence="3" id="KW-1185">Reference proteome</keyword>
<feature type="region of interest" description="Disordered" evidence="1">
    <location>
        <begin position="695"/>
        <end position="718"/>
    </location>
</feature>
<proteinExistence type="predicted"/>
<reference evidence="2 3" key="1">
    <citation type="submission" date="2020-08" db="EMBL/GenBank/DDBJ databases">
        <title>Aphidius gifuensis genome sequencing and assembly.</title>
        <authorList>
            <person name="Du Z."/>
        </authorList>
    </citation>
    <scope>NUCLEOTIDE SEQUENCE [LARGE SCALE GENOMIC DNA]</scope>
    <source>
        <strain evidence="2">YNYX2018</strain>
        <tissue evidence="2">Adults</tissue>
    </source>
</reference>
<feature type="compositionally biased region" description="Polar residues" evidence="1">
    <location>
        <begin position="695"/>
        <end position="711"/>
    </location>
</feature>
<dbReference type="AlphaFoldDB" id="A0A834XQZ9"/>
<protein>
    <submittedName>
        <fullName evidence="2">Uncharacterized protein</fullName>
    </submittedName>
</protein>
<gene>
    <name evidence="2" type="ORF">HCN44_009025</name>
</gene>
<dbReference type="EMBL" id="JACMRX010000005">
    <property type="protein sequence ID" value="KAF7990082.1"/>
    <property type="molecule type" value="Genomic_DNA"/>
</dbReference>
<accession>A0A834XQZ9</accession>
<evidence type="ECO:0000313" key="3">
    <source>
        <dbReference type="Proteomes" id="UP000639338"/>
    </source>
</evidence>
<organism evidence="2 3">
    <name type="scientific">Aphidius gifuensis</name>
    <name type="common">Parasitoid wasp</name>
    <dbReference type="NCBI Taxonomy" id="684658"/>
    <lineage>
        <taxon>Eukaryota</taxon>
        <taxon>Metazoa</taxon>
        <taxon>Ecdysozoa</taxon>
        <taxon>Arthropoda</taxon>
        <taxon>Hexapoda</taxon>
        <taxon>Insecta</taxon>
        <taxon>Pterygota</taxon>
        <taxon>Neoptera</taxon>
        <taxon>Endopterygota</taxon>
        <taxon>Hymenoptera</taxon>
        <taxon>Apocrita</taxon>
        <taxon>Ichneumonoidea</taxon>
        <taxon>Braconidae</taxon>
        <taxon>Aphidiinae</taxon>
        <taxon>Aphidius</taxon>
    </lineage>
</organism>
<name>A0A834XQZ9_APHGI</name>
<dbReference type="OrthoDB" id="8195041at2759"/>
<comment type="caution">
    <text evidence="2">The sequence shown here is derived from an EMBL/GenBank/DDBJ whole genome shotgun (WGS) entry which is preliminary data.</text>
</comment>
<sequence>MPRPINQVKTRKFPGNKSAERAYCGIQGDLTYYVNDKRIVNWPVSYIPGLNLNNKPPIKQWDIDNIMNTYEKFPYFCDYPKPLLPPTKLPRTVFHDGDPATDIITSKKCILEEAEKVSAHYAKQEKDFTTKSQNILTNNNNADDDNIPKFIADIASVLEMDSDQFFKGQHYNYYYTGGSLNSINLNNDNKILLFQFGNDLVASPLKNNNNSLWKLNLKNSTKSSINDGGIIFEIRHKIDSTSCRILSRLKNQSCIYTMIEKNNKIKLYQVTSTKKTSVPLISADLDPFNINKSCIINMNGKLRIWDIVKNKLKTYLTSEIENDNDNESENENENNVIGDNWRLVRYHNKQQNILTLTDRCCLKYIDLRSHCQKPVLTMCPNNYTEVCDDVISFELPSVKNDNIHYIATYHNLMMMDSRNNKFSVQQKWTHQMESAPLFGNTRILNNHEVITLSSQKIGDSVLIINTWENNDYSHGYSLPYSPLNILDTLRESHHHGKCLDPLLKKRLELTTAGTQLINDDSQNLYYLVQNSVGDVFYQCITHKNKLEKESFINCQAYYALEMWEKQMLSNRQGIVPLVLSDQVDMKNLYDNFTNKTLIYKNNSSNNNKNPTPLWKQKISKLEKYTDLLGELLLDVWNVKDNKNDNENIDPHEKNAIDKKVMDWIDCTNNINEQQDIIVKEVDDDFIMEPINSQELVSVSQQPPRDQQAQCRNDNDDDNNIFYSDQLIDYQVKIKKNTTKKPQKKKKKNLTDGFC</sequence>
<evidence type="ECO:0000256" key="1">
    <source>
        <dbReference type="SAM" id="MobiDB-lite"/>
    </source>
</evidence>